<proteinExistence type="predicted"/>
<feature type="domain" description="GFO/IDH/MocA-like oxidoreductase" evidence="3">
    <location>
        <begin position="151"/>
        <end position="261"/>
    </location>
</feature>
<feature type="domain" description="Gfo/Idh/MocA-like oxidoreductase N-terminal" evidence="2">
    <location>
        <begin position="14"/>
        <end position="133"/>
    </location>
</feature>
<evidence type="ECO:0000259" key="2">
    <source>
        <dbReference type="Pfam" id="PF01408"/>
    </source>
</evidence>
<keyword evidence="1" id="KW-0520">NAD</keyword>
<dbReference type="Proteomes" id="UP000776164">
    <property type="component" value="Unassembled WGS sequence"/>
</dbReference>
<comment type="caution">
    <text evidence="4">The sequence shown here is derived from an EMBL/GenBank/DDBJ whole genome shotgun (WGS) entry which is preliminary data.</text>
</comment>
<dbReference type="SUPFAM" id="SSF51735">
    <property type="entry name" value="NAD(P)-binding Rossmann-fold domains"/>
    <property type="match status" value="1"/>
</dbReference>
<gene>
    <name evidence="4" type="ORF">JOE66_000833</name>
</gene>
<evidence type="ECO:0000313" key="4">
    <source>
        <dbReference type="EMBL" id="MBM7471199.1"/>
    </source>
</evidence>
<dbReference type="EMBL" id="JAFBBU010000001">
    <property type="protein sequence ID" value="MBM7471199.1"/>
    <property type="molecule type" value="Genomic_DNA"/>
</dbReference>
<dbReference type="RefSeq" id="WP_205107010.1">
    <property type="nucleotide sequence ID" value="NZ_BAAAHT010000012.1"/>
</dbReference>
<dbReference type="Gene3D" id="3.30.360.10">
    <property type="entry name" value="Dihydrodipicolinate Reductase, domain 2"/>
    <property type="match status" value="1"/>
</dbReference>
<evidence type="ECO:0000259" key="3">
    <source>
        <dbReference type="Pfam" id="PF22725"/>
    </source>
</evidence>
<organism evidence="4 5">
    <name type="scientific">Subtercola frigoramans</name>
    <dbReference type="NCBI Taxonomy" id="120298"/>
    <lineage>
        <taxon>Bacteria</taxon>
        <taxon>Bacillati</taxon>
        <taxon>Actinomycetota</taxon>
        <taxon>Actinomycetes</taxon>
        <taxon>Micrococcales</taxon>
        <taxon>Microbacteriaceae</taxon>
        <taxon>Subtercola</taxon>
    </lineage>
</organism>
<dbReference type="SUPFAM" id="SSF55347">
    <property type="entry name" value="Glyceraldehyde-3-phosphate dehydrogenase-like, C-terminal domain"/>
    <property type="match status" value="1"/>
</dbReference>
<accession>A0ABS2L2F6</accession>
<dbReference type="PANTHER" id="PTHR43708">
    <property type="entry name" value="CONSERVED EXPRESSED OXIDOREDUCTASE (EUROFUNG)"/>
    <property type="match status" value="1"/>
</dbReference>
<dbReference type="InterPro" id="IPR036291">
    <property type="entry name" value="NAD(P)-bd_dom_sf"/>
</dbReference>
<dbReference type="Pfam" id="PF01408">
    <property type="entry name" value="GFO_IDH_MocA"/>
    <property type="match status" value="1"/>
</dbReference>
<dbReference type="Gene3D" id="3.40.50.720">
    <property type="entry name" value="NAD(P)-binding Rossmann-like Domain"/>
    <property type="match status" value="1"/>
</dbReference>
<dbReference type="InterPro" id="IPR051317">
    <property type="entry name" value="Gfo/Idh/MocA_oxidoreduct"/>
</dbReference>
<dbReference type="InterPro" id="IPR000683">
    <property type="entry name" value="Gfo/Idh/MocA-like_OxRdtase_N"/>
</dbReference>
<keyword evidence="5" id="KW-1185">Reference proteome</keyword>
<dbReference type="InterPro" id="IPR055170">
    <property type="entry name" value="GFO_IDH_MocA-like_dom"/>
</dbReference>
<name>A0ABS2L2F6_9MICO</name>
<sequence>MSAFRTVADHAAPVRVVLVGAGEMGRNWIATLTASPEVELVGLVDLNVELARAVAGELGLSSVTIGTNLVEVARERGANAIVNVTIPAAHHAVNTQALFAGLPVLCEKPIAPTVAEALSLAAAAEVTGQLLMTSQSRRYYPSIARYKRAIGSLGSVEIARTEFFRSARFGGFREEMPSPLLVDMAIHAFDAARYLFGTNPVSVYCQESNPSWSWYRGDAAATALFEFDGGLRYHYTGSWVSAGLETSWNGQWRVNGAGGTATWDGDEKIEVEYLEGYAEPSSSSLINEAHSAAGDKPIEIAGALDEFIAALRTGQTPSGDVRSNILSLAMVEAAVHSAEAKQRVEIHAILENAYRAAIRHERRPEVGAALEAWGSGSAGLGL</sequence>
<evidence type="ECO:0000256" key="1">
    <source>
        <dbReference type="ARBA" id="ARBA00023027"/>
    </source>
</evidence>
<dbReference type="Pfam" id="PF22725">
    <property type="entry name" value="GFO_IDH_MocA_C3"/>
    <property type="match status" value="1"/>
</dbReference>
<evidence type="ECO:0000313" key="5">
    <source>
        <dbReference type="Proteomes" id="UP000776164"/>
    </source>
</evidence>
<reference evidence="4 5" key="1">
    <citation type="submission" date="2021-01" db="EMBL/GenBank/DDBJ databases">
        <title>Sequencing the genomes of 1000 actinobacteria strains.</title>
        <authorList>
            <person name="Klenk H.-P."/>
        </authorList>
    </citation>
    <scope>NUCLEOTIDE SEQUENCE [LARGE SCALE GENOMIC DNA]</scope>
    <source>
        <strain evidence="4 5">DSM 13057</strain>
    </source>
</reference>
<protein>
    <submittedName>
        <fullName evidence="4">Dehydrogenase</fullName>
    </submittedName>
</protein>
<dbReference type="PANTHER" id="PTHR43708:SF8">
    <property type="entry name" value="OXIDOREDUCTASE"/>
    <property type="match status" value="1"/>
</dbReference>